<feature type="domain" description="Acyl-CoA dehydrogenase/oxidase N-terminal" evidence="8">
    <location>
        <begin position="46"/>
        <end position="124"/>
    </location>
</feature>
<organism evidence="9 10">
    <name type="scientific">Mycolicibacterium sediminis</name>
    <dbReference type="NCBI Taxonomy" id="1286180"/>
    <lineage>
        <taxon>Bacteria</taxon>
        <taxon>Bacillati</taxon>
        <taxon>Actinomycetota</taxon>
        <taxon>Actinomycetes</taxon>
        <taxon>Mycobacteriales</taxon>
        <taxon>Mycobacteriaceae</taxon>
        <taxon>Mycolicibacterium</taxon>
    </lineage>
</organism>
<dbReference type="InterPro" id="IPR037069">
    <property type="entry name" value="AcylCoA_DH/ox_N_sf"/>
</dbReference>
<evidence type="ECO:0000256" key="1">
    <source>
        <dbReference type="ARBA" id="ARBA00001974"/>
    </source>
</evidence>
<sequence length="722" mass="76734">MSEFDALCANDGDLADLRSAVRTFLRADQDDFGWQPAVDCWLSKWDAAFSIRLAEAGFVGLTVPVEYGGRGLGYLHRYVVTEELLAHGAPVGAHWIADRQVAPALLAYGTEEQRRRILPRIAEGRLYSAIGMSEHGAGSDLAAVATRATRTDDGWSLNGTKVWTSGAHEAHQMVVLARTSPLDPDHRHAGFSQFVVRTDLPGVTIDPIVLMNGEHHFNEVLFTDVHLTDDDLLGEVGDGWHQVTSELGFERSGPERVLSTATLLFGTIRALAAQDTDDRTAAEIGDLVARMVSVRQLSISVARALTEGQDANVRAALVKDLGTRFEQDSVEVAADLIDAVDDAASLRAMLTTARVHSPLFTLRGGTNEVLRGIVAKGSREAPSTDNAELRELVDDIGRRALDARASTPVVPEPVDDDAWRTLEDTGLARLTSEQDAGVSEAAVVLHGLARHLVAAPAAETDVLAGWLAATAGLKLPADGTATVALATTEPSGGRLVGTAAGVPWPGAATVLLAVRAPDATYVAVLPPWTGTPTANPAGEPRAAVEFDVAVEDAVRLPAETYDELLRRGAWARCVQIVGAFDAAVELTTAHVRERQQFGRPLNAFQAVQHSLAGMIGEVERARAVTALATAAADDHGFGSPQSDFAVTAAKVAVGRAVASVSTTAHQLHGAIGVTVEHRLWLATMRARSWADEFGTPAHHARRLGRMALAAPDPWDLVVGLGF</sequence>
<dbReference type="Pfam" id="PF02771">
    <property type="entry name" value="Acyl-CoA_dh_N"/>
    <property type="match status" value="1"/>
</dbReference>
<proteinExistence type="inferred from homology"/>
<evidence type="ECO:0008006" key="11">
    <source>
        <dbReference type="Google" id="ProtNLM"/>
    </source>
</evidence>
<dbReference type="GO" id="GO:0050660">
    <property type="term" value="F:flavin adenine dinucleotide binding"/>
    <property type="evidence" value="ECO:0007669"/>
    <property type="project" value="InterPro"/>
</dbReference>
<dbReference type="PANTHER" id="PTHR43292">
    <property type="entry name" value="ACYL-COA DEHYDROGENASE"/>
    <property type="match status" value="1"/>
</dbReference>
<dbReference type="InterPro" id="IPR046373">
    <property type="entry name" value="Acyl-CoA_Oxase/DH_mid-dom_sf"/>
</dbReference>
<evidence type="ECO:0000259" key="8">
    <source>
        <dbReference type="Pfam" id="PF02771"/>
    </source>
</evidence>
<evidence type="ECO:0000256" key="2">
    <source>
        <dbReference type="ARBA" id="ARBA00009347"/>
    </source>
</evidence>
<keyword evidence="4" id="KW-0274">FAD</keyword>
<dbReference type="InterPro" id="IPR006091">
    <property type="entry name" value="Acyl-CoA_Oxase/DH_mid-dom"/>
</dbReference>
<dbReference type="InterPro" id="IPR006089">
    <property type="entry name" value="Acyl-CoA_DH_CS"/>
</dbReference>
<dbReference type="KEGG" id="msei:MSEDJ_15920"/>
<protein>
    <recommendedName>
        <fullName evidence="11">Acyl-CoA dehydrogenase</fullName>
    </recommendedName>
</protein>
<evidence type="ECO:0000313" key="10">
    <source>
        <dbReference type="Proteomes" id="UP000467193"/>
    </source>
</evidence>
<evidence type="ECO:0000256" key="5">
    <source>
        <dbReference type="ARBA" id="ARBA00023002"/>
    </source>
</evidence>
<comment type="cofactor">
    <cofactor evidence="1">
        <name>FAD</name>
        <dbReference type="ChEBI" id="CHEBI:57692"/>
    </cofactor>
</comment>
<dbReference type="Gene3D" id="2.40.110.10">
    <property type="entry name" value="Butyryl-CoA Dehydrogenase, subunit A, domain 2"/>
    <property type="match status" value="1"/>
</dbReference>
<dbReference type="InterPro" id="IPR036250">
    <property type="entry name" value="AcylCo_DH-like_C"/>
</dbReference>
<gene>
    <name evidence="9" type="ORF">MSEDJ_15920</name>
</gene>
<comment type="similarity">
    <text evidence="2">Belongs to the acyl-CoA dehydrogenase family.</text>
</comment>
<dbReference type="SUPFAM" id="SSF47203">
    <property type="entry name" value="Acyl-CoA dehydrogenase C-terminal domain-like"/>
    <property type="match status" value="2"/>
</dbReference>
<dbReference type="Pfam" id="PF02770">
    <property type="entry name" value="Acyl-CoA_dh_M"/>
    <property type="match status" value="1"/>
</dbReference>
<evidence type="ECO:0000256" key="3">
    <source>
        <dbReference type="ARBA" id="ARBA00022630"/>
    </source>
</evidence>
<dbReference type="InterPro" id="IPR052161">
    <property type="entry name" value="Mycobact_Acyl-CoA_DH"/>
</dbReference>
<name>A0A7I7QNV4_9MYCO</name>
<evidence type="ECO:0000256" key="4">
    <source>
        <dbReference type="ARBA" id="ARBA00022827"/>
    </source>
</evidence>
<dbReference type="GO" id="GO:0005886">
    <property type="term" value="C:plasma membrane"/>
    <property type="evidence" value="ECO:0007669"/>
    <property type="project" value="TreeGrafter"/>
</dbReference>
<dbReference type="Proteomes" id="UP000467193">
    <property type="component" value="Chromosome"/>
</dbReference>
<dbReference type="Gene3D" id="1.10.540.10">
    <property type="entry name" value="Acyl-CoA dehydrogenase/oxidase, N-terminal domain"/>
    <property type="match status" value="1"/>
</dbReference>
<dbReference type="Gene3D" id="1.20.140.10">
    <property type="entry name" value="Butyryl-CoA Dehydrogenase, subunit A, domain 3"/>
    <property type="match status" value="2"/>
</dbReference>
<accession>A0A7I7QNV4</accession>
<dbReference type="InterPro" id="IPR009075">
    <property type="entry name" value="AcylCo_DH/oxidase_C"/>
</dbReference>
<evidence type="ECO:0000259" key="6">
    <source>
        <dbReference type="Pfam" id="PF00441"/>
    </source>
</evidence>
<dbReference type="PROSITE" id="PS00072">
    <property type="entry name" value="ACYL_COA_DH_1"/>
    <property type="match status" value="1"/>
</dbReference>
<feature type="domain" description="Acyl-CoA dehydrogenase/oxidase C-terminal" evidence="6">
    <location>
        <begin position="565"/>
        <end position="696"/>
    </location>
</feature>
<keyword evidence="5" id="KW-0560">Oxidoreductase</keyword>
<dbReference type="GO" id="GO:0003995">
    <property type="term" value="F:acyl-CoA dehydrogenase activity"/>
    <property type="evidence" value="ECO:0007669"/>
    <property type="project" value="InterPro"/>
</dbReference>
<dbReference type="InterPro" id="IPR013786">
    <property type="entry name" value="AcylCoA_DH/ox_N"/>
</dbReference>
<keyword evidence="3" id="KW-0285">Flavoprotein</keyword>
<feature type="domain" description="Acyl-CoA dehydrogenase/oxidase C-terminal" evidence="6">
    <location>
        <begin position="237"/>
        <end position="377"/>
    </location>
</feature>
<dbReference type="EMBL" id="AP022588">
    <property type="protein sequence ID" value="BBY27496.1"/>
    <property type="molecule type" value="Genomic_DNA"/>
</dbReference>
<feature type="domain" description="Acyl-CoA oxidase/dehydrogenase middle" evidence="7">
    <location>
        <begin position="129"/>
        <end position="225"/>
    </location>
</feature>
<dbReference type="PANTHER" id="PTHR43292:SF4">
    <property type="entry name" value="ACYL-COA DEHYDROGENASE FADE34"/>
    <property type="match status" value="1"/>
</dbReference>
<dbReference type="Pfam" id="PF00441">
    <property type="entry name" value="Acyl-CoA_dh_1"/>
    <property type="match status" value="2"/>
</dbReference>
<dbReference type="SUPFAM" id="SSF56645">
    <property type="entry name" value="Acyl-CoA dehydrogenase NM domain-like"/>
    <property type="match status" value="1"/>
</dbReference>
<evidence type="ECO:0000259" key="7">
    <source>
        <dbReference type="Pfam" id="PF02770"/>
    </source>
</evidence>
<dbReference type="AlphaFoldDB" id="A0A7I7QNV4"/>
<keyword evidence="10" id="KW-1185">Reference proteome</keyword>
<dbReference type="InterPro" id="IPR009100">
    <property type="entry name" value="AcylCoA_DH/oxidase_NM_dom_sf"/>
</dbReference>
<evidence type="ECO:0000313" key="9">
    <source>
        <dbReference type="EMBL" id="BBY27496.1"/>
    </source>
</evidence>
<reference evidence="9 10" key="1">
    <citation type="journal article" date="2019" name="Emerg. Microbes Infect.">
        <title>Comprehensive subspecies identification of 175 nontuberculous mycobacteria species based on 7547 genomic profiles.</title>
        <authorList>
            <person name="Matsumoto Y."/>
            <person name="Kinjo T."/>
            <person name="Motooka D."/>
            <person name="Nabeya D."/>
            <person name="Jung N."/>
            <person name="Uechi K."/>
            <person name="Horii T."/>
            <person name="Iida T."/>
            <person name="Fujita J."/>
            <person name="Nakamura S."/>
        </authorList>
    </citation>
    <scope>NUCLEOTIDE SEQUENCE [LARGE SCALE GENOMIC DNA]</scope>
    <source>
        <strain evidence="9 10">JCM 17899</strain>
    </source>
</reference>